<accession>A0A2V1DEB2</accession>
<dbReference type="Proteomes" id="UP000244855">
    <property type="component" value="Unassembled WGS sequence"/>
</dbReference>
<dbReference type="AlphaFoldDB" id="A0A2V1DEB2"/>
<comment type="similarity">
    <text evidence="2">Belongs to the major royal jelly protein family.</text>
</comment>
<keyword evidence="5" id="KW-1185">Reference proteome</keyword>
<evidence type="ECO:0000256" key="3">
    <source>
        <dbReference type="ARBA" id="ARBA00022525"/>
    </source>
</evidence>
<proteinExistence type="inferred from homology"/>
<keyword evidence="3" id="KW-0964">Secreted</keyword>
<dbReference type="OrthoDB" id="7776143at2759"/>
<evidence type="ECO:0000313" key="4">
    <source>
        <dbReference type="EMBL" id="PVH95943.1"/>
    </source>
</evidence>
<dbReference type="GO" id="GO:0005576">
    <property type="term" value="C:extracellular region"/>
    <property type="evidence" value="ECO:0007669"/>
    <property type="project" value="UniProtKB-SubCell"/>
</dbReference>
<name>A0A2V1DEB2_9PLEO</name>
<dbReference type="InterPro" id="IPR011042">
    <property type="entry name" value="6-blade_b-propeller_TolB-like"/>
</dbReference>
<dbReference type="Gene3D" id="2.120.10.30">
    <property type="entry name" value="TolB, C-terminal domain"/>
    <property type="match status" value="1"/>
</dbReference>
<organism evidence="4 5">
    <name type="scientific">Periconia macrospinosa</name>
    <dbReference type="NCBI Taxonomy" id="97972"/>
    <lineage>
        <taxon>Eukaryota</taxon>
        <taxon>Fungi</taxon>
        <taxon>Dikarya</taxon>
        <taxon>Ascomycota</taxon>
        <taxon>Pezizomycotina</taxon>
        <taxon>Dothideomycetes</taxon>
        <taxon>Pleosporomycetidae</taxon>
        <taxon>Pleosporales</taxon>
        <taxon>Massarineae</taxon>
        <taxon>Periconiaceae</taxon>
        <taxon>Periconia</taxon>
    </lineage>
</organism>
<dbReference type="InterPro" id="IPR017996">
    <property type="entry name" value="MRJP/yellow-related"/>
</dbReference>
<evidence type="ECO:0000313" key="5">
    <source>
        <dbReference type="Proteomes" id="UP000244855"/>
    </source>
</evidence>
<dbReference type="PANTHER" id="PTHR10009:SF18">
    <property type="entry name" value="PROTEIN YELLOW-LIKE PROTEIN"/>
    <property type="match status" value="1"/>
</dbReference>
<protein>
    <submittedName>
        <fullName evidence="4">Major royal jelly protein</fullName>
    </submittedName>
</protein>
<gene>
    <name evidence="4" type="ORF">DM02DRAFT_689082</name>
</gene>
<comment type="subcellular location">
    <subcellularLocation>
        <location evidence="1">Secreted</location>
    </subcellularLocation>
</comment>
<reference evidence="4 5" key="1">
    <citation type="journal article" date="2018" name="Sci. Rep.">
        <title>Comparative genomics provides insights into the lifestyle and reveals functional heterogeneity of dark septate endophytic fungi.</title>
        <authorList>
            <person name="Knapp D.G."/>
            <person name="Nemeth J.B."/>
            <person name="Barry K."/>
            <person name="Hainaut M."/>
            <person name="Henrissat B."/>
            <person name="Johnson J."/>
            <person name="Kuo A."/>
            <person name="Lim J.H.P."/>
            <person name="Lipzen A."/>
            <person name="Nolan M."/>
            <person name="Ohm R.A."/>
            <person name="Tamas L."/>
            <person name="Grigoriev I.V."/>
            <person name="Spatafora J.W."/>
            <person name="Nagy L.G."/>
            <person name="Kovacs G.M."/>
        </authorList>
    </citation>
    <scope>NUCLEOTIDE SEQUENCE [LARGE SCALE GENOMIC DNA]</scope>
    <source>
        <strain evidence="4 5">DSE2036</strain>
    </source>
</reference>
<dbReference type="SUPFAM" id="SSF101898">
    <property type="entry name" value="NHL repeat"/>
    <property type="match status" value="1"/>
</dbReference>
<dbReference type="EMBL" id="KZ805479">
    <property type="protein sequence ID" value="PVH95943.1"/>
    <property type="molecule type" value="Genomic_DNA"/>
</dbReference>
<evidence type="ECO:0000256" key="1">
    <source>
        <dbReference type="ARBA" id="ARBA00004613"/>
    </source>
</evidence>
<evidence type="ECO:0000256" key="2">
    <source>
        <dbReference type="ARBA" id="ARBA00009127"/>
    </source>
</evidence>
<dbReference type="PANTHER" id="PTHR10009">
    <property type="entry name" value="PROTEIN YELLOW-RELATED"/>
    <property type="match status" value="1"/>
</dbReference>
<dbReference type="Pfam" id="PF03022">
    <property type="entry name" value="MRJP"/>
    <property type="match status" value="1"/>
</dbReference>
<sequence length="412" mass="44709">MHSGLRCGLSEAQELLADTGVAGPPLEVVHYYYGQWPTGVGVSKTGRIFTTFPPGFDPNSTFDGSNGRFSVGELKSKDSEVAWPNVELNSPPGGAINYTTNPPTGANYPNYIIAAQSVVIDGLDRAWILDTGRSLTPNGSLVPASVPGGPKLIGIDLSKNDTVFDTIVFSPDVVFPDSYLQDVRFDLRPHLTPSGKGVAYITDSSINTINGLLVVDLGTHEVWRRFDGPSVAPVDQQFNAYIWGTPLLFQPGPTSPTRYLPLGRRLSLSADGEELFFGVAESRMLWSVKTELLRRRDAGSELAAQAGLTTRGQKGVSDGYEVDSNGLLYFGNVEQNAINVYHESNGTASVWVRDPRINWADTLAIAEDGYLYFTVNQLQLSPIIFPGTDRRVKPYGLLRAKLPGNGTKVNLI</sequence>